<dbReference type="InterPro" id="IPR011856">
    <property type="entry name" value="tRNA_endonuc-like_dom_sf"/>
</dbReference>
<proteinExistence type="predicted"/>
<sequence>MAADAFARTSAYDRAVCAIYLKHGDDLVEMVEQPYEAEAVLQRLLADYPNLLAGDDDAEPRRRWLLVQRELGIAGEEHGADRWSIDQLFLDEEGVPTLVEVKRSSDTRLRREVVGQLLDYAANASAFWGVDKLRAAFEGRAGAAADDQLATLLGEDVDPDRFWTSVGVNLHAGRLRLIFVADVIPPELRRIVEFLNEQMDRTEVLALEVRQYVERGGDRLTLVPRLIGATEAARQAKGATPSRPKRRWGEADVLDAIRGAQAPEIARRTIALYEFLREQGARPSFGTGADPSVTIWLGEDPDPARANPIAIALYPHGTSCIAIEFRFVREKRTPAELQRWLELLREVPGTKPALADVEAREFRMIGNLQPEEVLASDHALAAFKRAVAEAVTPPSLRP</sequence>
<dbReference type="GO" id="GO:0003676">
    <property type="term" value="F:nucleic acid binding"/>
    <property type="evidence" value="ECO:0007669"/>
    <property type="project" value="InterPro"/>
</dbReference>
<evidence type="ECO:0000313" key="2">
    <source>
        <dbReference type="Proteomes" id="UP000278962"/>
    </source>
</evidence>
<comment type="caution">
    <text evidence="1">The sequence shown here is derived from an EMBL/GenBank/DDBJ whole genome shotgun (WGS) entry which is preliminary data.</text>
</comment>
<dbReference type="RefSeq" id="WP_121247986.1">
    <property type="nucleotide sequence ID" value="NZ_RBIL01000001.1"/>
</dbReference>
<dbReference type="AlphaFoldDB" id="A0A660LDQ0"/>
<evidence type="ECO:0008006" key="3">
    <source>
        <dbReference type="Google" id="ProtNLM"/>
    </source>
</evidence>
<dbReference type="OrthoDB" id="506280at2"/>
<gene>
    <name evidence="1" type="ORF">C8N24_0676</name>
</gene>
<dbReference type="Proteomes" id="UP000278962">
    <property type="component" value="Unassembled WGS sequence"/>
</dbReference>
<evidence type="ECO:0000313" key="1">
    <source>
        <dbReference type="EMBL" id="RKQ90861.1"/>
    </source>
</evidence>
<reference evidence="1 2" key="1">
    <citation type="submission" date="2018-10" db="EMBL/GenBank/DDBJ databases">
        <title>Genomic Encyclopedia of Archaeal and Bacterial Type Strains, Phase II (KMG-II): from individual species to whole genera.</title>
        <authorList>
            <person name="Goeker M."/>
        </authorList>
    </citation>
    <scope>NUCLEOTIDE SEQUENCE [LARGE SCALE GENOMIC DNA]</scope>
    <source>
        <strain evidence="1 2">DSM 14954</strain>
    </source>
</reference>
<dbReference type="EMBL" id="RBIL01000001">
    <property type="protein sequence ID" value="RKQ90861.1"/>
    <property type="molecule type" value="Genomic_DNA"/>
</dbReference>
<keyword evidence="2" id="KW-1185">Reference proteome</keyword>
<name>A0A660LDQ0_9ACTN</name>
<accession>A0A660LDQ0</accession>
<dbReference type="Gene3D" id="3.40.1350.10">
    <property type="match status" value="1"/>
</dbReference>
<protein>
    <recommendedName>
        <fullName evidence="3">DUF91 domain-containing protein</fullName>
    </recommendedName>
</protein>
<organism evidence="1 2">
    <name type="scientific">Solirubrobacter pauli</name>
    <dbReference type="NCBI Taxonomy" id="166793"/>
    <lineage>
        <taxon>Bacteria</taxon>
        <taxon>Bacillati</taxon>
        <taxon>Actinomycetota</taxon>
        <taxon>Thermoleophilia</taxon>
        <taxon>Solirubrobacterales</taxon>
        <taxon>Solirubrobacteraceae</taxon>
        <taxon>Solirubrobacter</taxon>
    </lineage>
</organism>